<dbReference type="InterPro" id="IPR013611">
    <property type="entry name" value="Transp-assoc_OB_typ2"/>
</dbReference>
<dbReference type="AlphaFoldDB" id="A0A644ZCE2"/>
<evidence type="ECO:0000259" key="1">
    <source>
        <dbReference type="Pfam" id="PF08402"/>
    </source>
</evidence>
<dbReference type="GO" id="GO:0055052">
    <property type="term" value="C:ATP-binding cassette (ABC) transporter complex, substrate-binding subunit-containing"/>
    <property type="evidence" value="ECO:0007669"/>
    <property type="project" value="TreeGrafter"/>
</dbReference>
<dbReference type="GO" id="GO:0022857">
    <property type="term" value="F:transmembrane transporter activity"/>
    <property type="evidence" value="ECO:0007669"/>
    <property type="project" value="InterPro"/>
</dbReference>
<dbReference type="GO" id="GO:0005524">
    <property type="term" value="F:ATP binding"/>
    <property type="evidence" value="ECO:0007669"/>
    <property type="project" value="UniProtKB-KW"/>
</dbReference>
<comment type="caution">
    <text evidence="2">The sequence shown here is derived from an EMBL/GenBank/DDBJ whole genome shotgun (WGS) entry which is preliminary data.</text>
</comment>
<dbReference type="SUPFAM" id="SSF52540">
    <property type="entry name" value="P-loop containing nucleoside triphosphate hydrolases"/>
    <property type="match status" value="1"/>
</dbReference>
<dbReference type="Gene3D" id="2.40.50.140">
    <property type="entry name" value="Nucleic acid-binding proteins"/>
    <property type="match status" value="1"/>
</dbReference>
<accession>A0A644ZCE2</accession>
<dbReference type="PANTHER" id="PTHR43875">
    <property type="entry name" value="MALTODEXTRIN IMPORT ATP-BINDING PROTEIN MSMX"/>
    <property type="match status" value="1"/>
</dbReference>
<dbReference type="Pfam" id="PF08402">
    <property type="entry name" value="TOBE_2"/>
    <property type="match status" value="1"/>
</dbReference>
<protein>
    <submittedName>
        <fullName evidence="2">sn-glycerol-3-phosphate import ATP-binding protein UgpC</fullName>
    </submittedName>
</protein>
<dbReference type="Gene3D" id="3.40.50.300">
    <property type="entry name" value="P-loop containing nucleotide triphosphate hydrolases"/>
    <property type="match status" value="1"/>
</dbReference>
<evidence type="ECO:0000313" key="2">
    <source>
        <dbReference type="EMBL" id="MPM35554.1"/>
    </source>
</evidence>
<gene>
    <name evidence="2" type="primary">ugpC_9</name>
    <name evidence="2" type="ORF">SDC9_82147</name>
</gene>
<dbReference type="InterPro" id="IPR047641">
    <property type="entry name" value="ABC_transpr_MalK/UgpC-like"/>
</dbReference>
<keyword evidence="2" id="KW-0547">Nucleotide-binding</keyword>
<organism evidence="2">
    <name type="scientific">bioreactor metagenome</name>
    <dbReference type="NCBI Taxonomy" id="1076179"/>
    <lineage>
        <taxon>unclassified sequences</taxon>
        <taxon>metagenomes</taxon>
        <taxon>ecological metagenomes</taxon>
    </lineage>
</organism>
<dbReference type="InterPro" id="IPR008995">
    <property type="entry name" value="Mo/tungstate-bd_C_term_dom"/>
</dbReference>
<dbReference type="PANTHER" id="PTHR43875:SF14">
    <property type="entry name" value="ABC TRANSPORTER ATP-BINDING PROTEIN"/>
    <property type="match status" value="1"/>
</dbReference>
<keyword evidence="2" id="KW-0067">ATP-binding</keyword>
<dbReference type="InterPro" id="IPR012340">
    <property type="entry name" value="NA-bd_OB-fold"/>
</dbReference>
<name>A0A644ZCE2_9ZZZZ</name>
<sequence length="162" mass="17505">MTHDQVEALTFADRVVVMTRGRAVQVGTPGELFERPEHAFVGHFIGSPGMNFLQAQARGGELHVAGLRVAAARALPDGDLRVGVRPEYLSMVEQGHGGALPGVVVRVQDVGTHQMLTADINGQIVKARCTPEQVLPAAGETVWLRVIGEHTCFYNTNEELMP</sequence>
<dbReference type="InterPro" id="IPR027417">
    <property type="entry name" value="P-loop_NTPase"/>
</dbReference>
<dbReference type="GO" id="GO:0016887">
    <property type="term" value="F:ATP hydrolysis activity"/>
    <property type="evidence" value="ECO:0007669"/>
    <property type="project" value="InterPro"/>
</dbReference>
<feature type="domain" description="Transport-associated OB type 2" evidence="1">
    <location>
        <begin position="82"/>
        <end position="150"/>
    </location>
</feature>
<dbReference type="EMBL" id="VSSQ01007324">
    <property type="protein sequence ID" value="MPM35554.1"/>
    <property type="molecule type" value="Genomic_DNA"/>
</dbReference>
<reference evidence="2" key="1">
    <citation type="submission" date="2019-08" db="EMBL/GenBank/DDBJ databases">
        <authorList>
            <person name="Kucharzyk K."/>
            <person name="Murdoch R.W."/>
            <person name="Higgins S."/>
            <person name="Loffler F."/>
        </authorList>
    </citation>
    <scope>NUCLEOTIDE SEQUENCE</scope>
</reference>
<proteinExistence type="predicted"/>
<dbReference type="SUPFAM" id="SSF50331">
    <property type="entry name" value="MOP-like"/>
    <property type="match status" value="1"/>
</dbReference>